<dbReference type="Pfam" id="PF01494">
    <property type="entry name" value="FAD_binding_3"/>
    <property type="match status" value="1"/>
</dbReference>
<proteinExistence type="inferred from homology"/>
<evidence type="ECO:0000256" key="2">
    <source>
        <dbReference type="ARBA" id="ARBA00004370"/>
    </source>
</evidence>
<keyword evidence="6" id="KW-0274">FAD</keyword>
<comment type="caution">
    <text evidence="12">The sequence shown here is derived from an EMBL/GenBank/DDBJ whole genome shotgun (WGS) entry which is preliminary data.</text>
</comment>
<evidence type="ECO:0000256" key="10">
    <source>
        <dbReference type="ARBA" id="ARBA00023136"/>
    </source>
</evidence>
<dbReference type="GO" id="GO:0004497">
    <property type="term" value="F:monooxygenase activity"/>
    <property type="evidence" value="ECO:0007669"/>
    <property type="project" value="UniProtKB-KW"/>
</dbReference>
<dbReference type="PANTHER" id="PTHR47356">
    <property type="entry name" value="FAD-DEPENDENT MONOOXYGENASE ASQG-RELATED"/>
    <property type="match status" value="1"/>
</dbReference>
<accession>A0A8K0RK07</accession>
<comment type="subcellular location">
    <subcellularLocation>
        <location evidence="2">Membrane</location>
    </subcellularLocation>
</comment>
<keyword evidence="5" id="KW-0812">Transmembrane</keyword>
<dbReference type="SUPFAM" id="SSF51905">
    <property type="entry name" value="FAD/NAD(P)-binding domain"/>
    <property type="match status" value="1"/>
</dbReference>
<dbReference type="InterPro" id="IPR002938">
    <property type="entry name" value="FAD-bd"/>
</dbReference>
<evidence type="ECO:0000259" key="11">
    <source>
        <dbReference type="Pfam" id="PF01494"/>
    </source>
</evidence>
<keyword evidence="7" id="KW-1133">Transmembrane helix</keyword>
<evidence type="ECO:0000256" key="6">
    <source>
        <dbReference type="ARBA" id="ARBA00022827"/>
    </source>
</evidence>
<evidence type="ECO:0000313" key="12">
    <source>
        <dbReference type="EMBL" id="KAH7235531.1"/>
    </source>
</evidence>
<evidence type="ECO:0000256" key="9">
    <source>
        <dbReference type="ARBA" id="ARBA00023033"/>
    </source>
</evidence>
<comment type="similarity">
    <text evidence="3">Belongs to the paxM FAD-dependent monooxygenase family.</text>
</comment>
<evidence type="ECO:0000256" key="1">
    <source>
        <dbReference type="ARBA" id="ARBA00001974"/>
    </source>
</evidence>
<keyword evidence="9 12" id="KW-0503">Monooxygenase</keyword>
<sequence>MAIPKQNSQVVIAGGGIAGITLALMCEKLGINYILLEARDSLNSDRGAGIGLQPNGLRILDQLGLVDEIEETTVPITKCFSYDGDCNLKSISHALGRFRERIGYPFTFIERQQLLSIMTSRLQRMDCIRTSARVVSIQETEKNVVVTITSGEAYTGDIVIGADGVRSAVRRHIDVSLSNKPSDEYINVGFSTVYGMSSPTHGISPGERFAVYRKSETVVGFTGKGGVIFWFVFENLNHYVPLSQAKRYTKADAEDLCKKVFKVQCTPGLAFETIYKNRIVAMRTPVEEGIPSSWNTNRSVIVGDAACKTTPAGGQGANQAMESCAVLINKLMEVYSSQDGISHDSFKVALASYAQERERPAAMTMERSQMICNSLFCLQDPAVLKDILNLSEDEFLLRAFMGLSTAPFLNDIELTARGQFYSTAVEAVKQEMKKRLNGKA</sequence>
<dbReference type="InterPro" id="IPR036188">
    <property type="entry name" value="FAD/NAD-bd_sf"/>
</dbReference>
<dbReference type="OrthoDB" id="2431938at2759"/>
<dbReference type="EMBL" id="JAGPXF010000007">
    <property type="protein sequence ID" value="KAH7235531.1"/>
    <property type="molecule type" value="Genomic_DNA"/>
</dbReference>
<name>A0A8K0RK07_9HYPO</name>
<keyword evidence="13" id="KW-1185">Reference proteome</keyword>
<evidence type="ECO:0000256" key="8">
    <source>
        <dbReference type="ARBA" id="ARBA00023002"/>
    </source>
</evidence>
<dbReference type="Gene3D" id="3.50.50.60">
    <property type="entry name" value="FAD/NAD(P)-binding domain"/>
    <property type="match status" value="1"/>
</dbReference>
<dbReference type="Proteomes" id="UP000813427">
    <property type="component" value="Unassembled WGS sequence"/>
</dbReference>
<evidence type="ECO:0000256" key="3">
    <source>
        <dbReference type="ARBA" id="ARBA00007992"/>
    </source>
</evidence>
<feature type="domain" description="FAD-binding" evidence="11">
    <location>
        <begin position="8"/>
        <end position="366"/>
    </location>
</feature>
<organism evidence="12 13">
    <name type="scientific">Fusarium tricinctum</name>
    <dbReference type="NCBI Taxonomy" id="61284"/>
    <lineage>
        <taxon>Eukaryota</taxon>
        <taxon>Fungi</taxon>
        <taxon>Dikarya</taxon>
        <taxon>Ascomycota</taxon>
        <taxon>Pezizomycotina</taxon>
        <taxon>Sordariomycetes</taxon>
        <taxon>Hypocreomycetidae</taxon>
        <taxon>Hypocreales</taxon>
        <taxon>Nectriaceae</taxon>
        <taxon>Fusarium</taxon>
        <taxon>Fusarium tricinctum species complex</taxon>
    </lineage>
</organism>
<comment type="cofactor">
    <cofactor evidence="1">
        <name>FAD</name>
        <dbReference type="ChEBI" id="CHEBI:57692"/>
    </cofactor>
</comment>
<evidence type="ECO:0000313" key="13">
    <source>
        <dbReference type="Proteomes" id="UP000813427"/>
    </source>
</evidence>
<protein>
    <submittedName>
        <fullName evidence="12">FAD-dependent monooxygenase</fullName>
    </submittedName>
</protein>
<dbReference type="PANTHER" id="PTHR47356:SF2">
    <property type="entry name" value="FAD-BINDING DOMAIN-CONTAINING PROTEIN-RELATED"/>
    <property type="match status" value="1"/>
</dbReference>
<keyword evidence="8" id="KW-0560">Oxidoreductase</keyword>
<dbReference type="InterPro" id="IPR050562">
    <property type="entry name" value="FAD_mOase_fung"/>
</dbReference>
<dbReference type="GO" id="GO:0071949">
    <property type="term" value="F:FAD binding"/>
    <property type="evidence" value="ECO:0007669"/>
    <property type="project" value="InterPro"/>
</dbReference>
<dbReference type="PRINTS" id="PR00420">
    <property type="entry name" value="RNGMNOXGNASE"/>
</dbReference>
<evidence type="ECO:0000256" key="5">
    <source>
        <dbReference type="ARBA" id="ARBA00022692"/>
    </source>
</evidence>
<keyword evidence="4" id="KW-0285">Flavoprotein</keyword>
<evidence type="ECO:0000256" key="4">
    <source>
        <dbReference type="ARBA" id="ARBA00022630"/>
    </source>
</evidence>
<reference evidence="12" key="1">
    <citation type="journal article" date="2021" name="Nat. Commun.">
        <title>Genetic determinants of endophytism in the Arabidopsis root mycobiome.</title>
        <authorList>
            <person name="Mesny F."/>
            <person name="Miyauchi S."/>
            <person name="Thiergart T."/>
            <person name="Pickel B."/>
            <person name="Atanasova L."/>
            <person name="Karlsson M."/>
            <person name="Huettel B."/>
            <person name="Barry K.W."/>
            <person name="Haridas S."/>
            <person name="Chen C."/>
            <person name="Bauer D."/>
            <person name="Andreopoulos W."/>
            <person name="Pangilinan J."/>
            <person name="LaButti K."/>
            <person name="Riley R."/>
            <person name="Lipzen A."/>
            <person name="Clum A."/>
            <person name="Drula E."/>
            <person name="Henrissat B."/>
            <person name="Kohler A."/>
            <person name="Grigoriev I.V."/>
            <person name="Martin F.M."/>
            <person name="Hacquard S."/>
        </authorList>
    </citation>
    <scope>NUCLEOTIDE SEQUENCE</scope>
    <source>
        <strain evidence="12">MPI-SDFR-AT-0068</strain>
    </source>
</reference>
<gene>
    <name evidence="12" type="ORF">BKA59DRAFT_516047</name>
</gene>
<dbReference type="GO" id="GO:0016020">
    <property type="term" value="C:membrane"/>
    <property type="evidence" value="ECO:0007669"/>
    <property type="project" value="UniProtKB-SubCell"/>
</dbReference>
<dbReference type="AlphaFoldDB" id="A0A8K0RK07"/>
<evidence type="ECO:0000256" key="7">
    <source>
        <dbReference type="ARBA" id="ARBA00022989"/>
    </source>
</evidence>
<keyword evidence="10" id="KW-0472">Membrane</keyword>